<evidence type="ECO:0000313" key="9">
    <source>
        <dbReference type="Proteomes" id="UP000288859"/>
    </source>
</evidence>
<dbReference type="GO" id="GO:0000172">
    <property type="term" value="C:ribonuclease MRP complex"/>
    <property type="evidence" value="ECO:0007669"/>
    <property type="project" value="InterPro"/>
</dbReference>
<evidence type="ECO:0000259" key="7">
    <source>
        <dbReference type="Pfam" id="PF22770"/>
    </source>
</evidence>
<sequence length="1060" mass="118090">MAENAQIAGHKRRQAPNHSASSSSAQKRIKRHDARAIPVQRPQPALSAAGELNIASFVKAREFELNAIDRSIAKARTALSTRAFQQVPRNMRRRTASHNAKKVPRRLRPRAMREMKEDNTPVVNKRTRQPSNKLRLRLERAKLLQSMNRHTKTVRQRKREAKANLNQPDPENHVSLSHIPRPKTSKLAQAPRATTKYKKRQVNKTWLPTHLWHTKRAHMPRPIQPLWRMAIPLSPTEKSYRPSHRAAGARGCIAWDSSYMSTVSCRGTLSALEKLLSALSFNPDLTSSALLKKWKAGTRFAQGWLHERDAKTRPIAPAVVLWCSNSEKKDIDVVLSAEHGQAHGQAHGSDKPSGKSRLDHQLLIRVHPSAFHHFWEEILKAAKIQKPQVLVEDLRFEIGSIDVQGPGSTEALLGVLRPVSSERGNPSAHAATWTSLIGLTNPATLPQNAVLSFSITDSRLHHPPKQLKGSTDGMQNSLTETLVSWPPDKTPTPSPLLSHKERWILVNTLLSQKAINRRKALSPPGQAPSSKSTDPHIPVIIIASRPEHSSQRNANHSQGTWTVLLPWQCVELVWRSLMYYPLTSGGTPRFGGLKQKQQLAFEQQSAWFPADAPGTEAGKAWERTESEKRFDEWIRRPPKHRIAWDKLDLGYARLGELGRGWCCDWEYMFESKAPPSRLTTPANPNKLSTDNTAKLLIRRRRKSAENSHNKEADNRRRNTSSPETDTEIMDAPLVKPDTPFAQLDPTAGVSLLKHPDLSRLPSNPVLLTIRITLLDRGTPAAGARIYRLPTPTVNEAAESRSEASYHPSQHGPAERGSSDLPPPHPHASRVSVDSFSSQTTKCSDIRKAWLALMESTSASGRLPKQHTNRFNLPTKQSAYPRESLAQINVLPKNAPQEIVDKYGPNSVFGRGDGETPKLARTKNKKMTEDKQVANATSAPPSSDARIQVQAELQPQAAHLKTVTTLFNVVGPESLWDKHPPVPDSQHLLGFVTSGGYNLAEGRGTAIGSIWAQRLLEGWAVEDAATARDPTFHTVKYLCIVRNAGESIGRLARWEVCQSCK</sequence>
<dbReference type="AlphaFoldDB" id="A0A438N6S8"/>
<feature type="compositionally biased region" description="Polar residues" evidence="4">
    <location>
        <begin position="677"/>
        <end position="692"/>
    </location>
</feature>
<organism evidence="8 9">
    <name type="scientific">Exophiala mesophila</name>
    <name type="common">Black yeast-like fungus</name>
    <dbReference type="NCBI Taxonomy" id="212818"/>
    <lineage>
        <taxon>Eukaryota</taxon>
        <taxon>Fungi</taxon>
        <taxon>Dikarya</taxon>
        <taxon>Ascomycota</taxon>
        <taxon>Pezizomycotina</taxon>
        <taxon>Eurotiomycetes</taxon>
        <taxon>Chaetothyriomycetidae</taxon>
        <taxon>Chaetothyriales</taxon>
        <taxon>Herpotrichiellaceae</taxon>
        <taxon>Exophiala</taxon>
    </lineage>
</organism>
<keyword evidence="3" id="KW-0539">Nucleus</keyword>
<dbReference type="GO" id="GO:0001682">
    <property type="term" value="P:tRNA 5'-leader removal"/>
    <property type="evidence" value="ECO:0007669"/>
    <property type="project" value="InterPro"/>
</dbReference>
<comment type="subcellular location">
    <subcellularLocation>
        <location evidence="1">Nucleus</location>
    </subcellularLocation>
</comment>
<dbReference type="InterPro" id="IPR039182">
    <property type="entry name" value="Pop1"/>
</dbReference>
<dbReference type="InterPro" id="IPR012590">
    <property type="entry name" value="POPLD_dom"/>
</dbReference>
<dbReference type="PANTHER" id="PTHR22731">
    <property type="entry name" value="RIBONUCLEASES P/MRP PROTEIN SUBUNIT POP1"/>
    <property type="match status" value="1"/>
</dbReference>
<gene>
    <name evidence="8" type="ORF">B0A52_05031</name>
</gene>
<dbReference type="VEuPathDB" id="FungiDB:PV10_05901"/>
<feature type="region of interest" description="Disordered" evidence="4">
    <location>
        <begin position="149"/>
        <end position="178"/>
    </location>
</feature>
<comment type="caution">
    <text evidence="8">The sequence shown here is derived from an EMBL/GenBank/DDBJ whole genome shotgun (WGS) entry which is preliminary data.</text>
</comment>
<reference evidence="8 9" key="1">
    <citation type="submission" date="2017-03" db="EMBL/GenBank/DDBJ databases">
        <title>Genomes of endolithic fungi from Antarctica.</title>
        <authorList>
            <person name="Coleine C."/>
            <person name="Masonjones S."/>
            <person name="Stajich J.E."/>
        </authorList>
    </citation>
    <scope>NUCLEOTIDE SEQUENCE [LARGE SCALE GENOMIC DNA]</scope>
    <source>
        <strain evidence="8 9">CCFEE 6314</strain>
    </source>
</reference>
<feature type="compositionally biased region" description="Basic and acidic residues" evidence="4">
    <location>
        <begin position="703"/>
        <end position="716"/>
    </location>
</feature>
<feature type="domain" description="POP1 C-terminal" evidence="7">
    <location>
        <begin position="766"/>
        <end position="1055"/>
    </location>
</feature>
<dbReference type="EMBL" id="NAJM01000017">
    <property type="protein sequence ID" value="RVX71459.1"/>
    <property type="molecule type" value="Genomic_DNA"/>
</dbReference>
<evidence type="ECO:0000256" key="3">
    <source>
        <dbReference type="ARBA" id="ARBA00023242"/>
    </source>
</evidence>
<feature type="region of interest" description="Disordered" evidence="4">
    <location>
        <begin position="517"/>
        <end position="536"/>
    </location>
</feature>
<dbReference type="InterPro" id="IPR055079">
    <property type="entry name" value="POP1_C"/>
</dbReference>
<dbReference type="Pfam" id="PF22770">
    <property type="entry name" value="POP1_C"/>
    <property type="match status" value="1"/>
</dbReference>
<feature type="region of interest" description="Disordered" evidence="4">
    <location>
        <begin position="1"/>
        <end position="37"/>
    </location>
</feature>
<feature type="region of interest" description="Disordered" evidence="4">
    <location>
        <begin position="901"/>
        <end position="943"/>
    </location>
</feature>
<feature type="region of interest" description="Disordered" evidence="4">
    <location>
        <begin position="792"/>
        <end position="837"/>
    </location>
</feature>
<evidence type="ECO:0000256" key="2">
    <source>
        <dbReference type="ARBA" id="ARBA00022694"/>
    </source>
</evidence>
<dbReference type="GO" id="GO:0005655">
    <property type="term" value="C:nucleolar ribonuclease P complex"/>
    <property type="evidence" value="ECO:0007669"/>
    <property type="project" value="InterPro"/>
</dbReference>
<keyword evidence="2" id="KW-0819">tRNA processing</keyword>
<dbReference type="InterPro" id="IPR009723">
    <property type="entry name" value="Pop1_N"/>
</dbReference>
<name>A0A438N6S8_EXOME</name>
<accession>A0A438N6S8</accession>
<feature type="domain" description="Pop1 N-terminal" evidence="5">
    <location>
        <begin position="57"/>
        <end position="267"/>
    </location>
</feature>
<dbReference type="Pfam" id="PF06978">
    <property type="entry name" value="POP1_N"/>
    <property type="match status" value="1"/>
</dbReference>
<dbReference type="PANTHER" id="PTHR22731:SF3">
    <property type="entry name" value="RIBONUCLEASES P_MRP PROTEIN SUBUNIT POP1"/>
    <property type="match status" value="1"/>
</dbReference>
<dbReference type="OrthoDB" id="442863at2759"/>
<evidence type="ECO:0000259" key="6">
    <source>
        <dbReference type="Pfam" id="PF08170"/>
    </source>
</evidence>
<dbReference type="Proteomes" id="UP000288859">
    <property type="component" value="Unassembled WGS sequence"/>
</dbReference>
<evidence type="ECO:0000256" key="4">
    <source>
        <dbReference type="SAM" id="MobiDB-lite"/>
    </source>
</evidence>
<evidence type="ECO:0000259" key="5">
    <source>
        <dbReference type="Pfam" id="PF06978"/>
    </source>
</evidence>
<dbReference type="Pfam" id="PF08170">
    <property type="entry name" value="POPLD"/>
    <property type="match status" value="1"/>
</dbReference>
<protein>
    <submittedName>
        <fullName evidence="8">Uncharacterized protein</fullName>
    </submittedName>
</protein>
<feature type="domain" description="POPLD" evidence="6">
    <location>
        <begin position="560"/>
        <end position="665"/>
    </location>
</feature>
<evidence type="ECO:0000313" key="8">
    <source>
        <dbReference type="EMBL" id="RVX71459.1"/>
    </source>
</evidence>
<feature type="compositionally biased region" description="Polar residues" evidence="4">
    <location>
        <begin position="16"/>
        <end position="26"/>
    </location>
</feature>
<feature type="region of interest" description="Disordered" evidence="4">
    <location>
        <begin position="673"/>
        <end position="738"/>
    </location>
</feature>
<feature type="compositionally biased region" description="Basic residues" evidence="4">
    <location>
        <begin position="149"/>
        <end position="160"/>
    </location>
</feature>
<evidence type="ECO:0000256" key="1">
    <source>
        <dbReference type="ARBA" id="ARBA00004123"/>
    </source>
</evidence>
<proteinExistence type="predicted"/>